<reference evidence="1" key="1">
    <citation type="submission" date="2023-03" db="EMBL/GenBank/DDBJ databases">
        <title>Massive genome expansion in bonnet fungi (Mycena s.s.) driven by repeated elements and novel gene families across ecological guilds.</title>
        <authorList>
            <consortium name="Lawrence Berkeley National Laboratory"/>
            <person name="Harder C.B."/>
            <person name="Miyauchi S."/>
            <person name="Viragh M."/>
            <person name="Kuo A."/>
            <person name="Thoen E."/>
            <person name="Andreopoulos B."/>
            <person name="Lu D."/>
            <person name="Skrede I."/>
            <person name="Drula E."/>
            <person name="Henrissat B."/>
            <person name="Morin E."/>
            <person name="Kohler A."/>
            <person name="Barry K."/>
            <person name="LaButti K."/>
            <person name="Morin E."/>
            <person name="Salamov A."/>
            <person name="Lipzen A."/>
            <person name="Mereny Z."/>
            <person name="Hegedus B."/>
            <person name="Baldrian P."/>
            <person name="Stursova M."/>
            <person name="Weitz H."/>
            <person name="Taylor A."/>
            <person name="Grigoriev I.V."/>
            <person name="Nagy L.G."/>
            <person name="Martin F."/>
            <person name="Kauserud H."/>
        </authorList>
    </citation>
    <scope>NUCLEOTIDE SEQUENCE</scope>
    <source>
        <strain evidence="1">CBHHK067</strain>
    </source>
</reference>
<gene>
    <name evidence="1" type="ORF">B0H17DRAFT_1134368</name>
</gene>
<accession>A0AAD7DG12</accession>
<dbReference type="AlphaFoldDB" id="A0AAD7DG12"/>
<comment type="caution">
    <text evidence="1">The sequence shown here is derived from an EMBL/GenBank/DDBJ whole genome shotgun (WGS) entry which is preliminary data.</text>
</comment>
<evidence type="ECO:0000313" key="1">
    <source>
        <dbReference type="EMBL" id="KAJ7690338.1"/>
    </source>
</evidence>
<protein>
    <submittedName>
        <fullName evidence="1">Uncharacterized protein</fullName>
    </submittedName>
</protein>
<proteinExistence type="predicted"/>
<dbReference type="EMBL" id="JARKIE010000065">
    <property type="protein sequence ID" value="KAJ7690338.1"/>
    <property type="molecule type" value="Genomic_DNA"/>
</dbReference>
<dbReference type="Proteomes" id="UP001221757">
    <property type="component" value="Unassembled WGS sequence"/>
</dbReference>
<keyword evidence="2" id="KW-1185">Reference proteome</keyword>
<evidence type="ECO:0000313" key="2">
    <source>
        <dbReference type="Proteomes" id="UP001221757"/>
    </source>
</evidence>
<name>A0AAD7DG12_MYCRO</name>
<sequence>MSWLIDEDEVYWFERRSFLEAVGYRLCPKFQPGFVSPNQQIPTILATTTRQHIRFVLITSTDPEDEDKQIIVMPQLMDFDEPIFETVGEVPRYYIIDFGLSRRYDPALNGPPREEVILGGDKSPPERRNNWCNPSPTDIYYLGNVLKEEFLYSHESGPEDPVMPNDQRRNPLLQLYVRAFKPVVLAQSELFYEVPRSTGKYWRIAEMPEMPKGTVSNKWQLHRHGQAVAWYRWIDQRIRQFKNTFKGVPPLPPGYEPPAPPVLTNSMRAFYTKIPGEWKTQLESQHTRLSGLPTYLIFYYLPLLFYYLPSLDEYCDADSAMLWSTCVRSQITSILEFSDVAARPSSTWFRSWLKEHVGAVIRIGTIGPNRVQLFKLNHTLYCTIPMGEGM</sequence>
<organism evidence="1 2">
    <name type="scientific">Mycena rosella</name>
    <name type="common">Pink bonnet</name>
    <name type="synonym">Agaricus rosellus</name>
    <dbReference type="NCBI Taxonomy" id="1033263"/>
    <lineage>
        <taxon>Eukaryota</taxon>
        <taxon>Fungi</taxon>
        <taxon>Dikarya</taxon>
        <taxon>Basidiomycota</taxon>
        <taxon>Agaricomycotina</taxon>
        <taxon>Agaricomycetes</taxon>
        <taxon>Agaricomycetidae</taxon>
        <taxon>Agaricales</taxon>
        <taxon>Marasmiineae</taxon>
        <taxon>Mycenaceae</taxon>
        <taxon>Mycena</taxon>
    </lineage>
</organism>